<dbReference type="AlphaFoldDB" id="A0A438MYT5"/>
<gene>
    <name evidence="4" type="ORF">B0A52_08256</name>
</gene>
<dbReference type="OrthoDB" id="18440at2759"/>
<comment type="caution">
    <text evidence="4">The sequence shown here is derived from an EMBL/GenBank/DDBJ whole genome shotgun (WGS) entry which is preliminary data.</text>
</comment>
<protein>
    <recommendedName>
        <fullName evidence="3">C2H2-type domain-containing protein</fullName>
    </recommendedName>
</protein>
<feature type="compositionally biased region" description="Polar residues" evidence="2">
    <location>
        <begin position="242"/>
        <end position="254"/>
    </location>
</feature>
<accession>A0A438MYT5</accession>
<evidence type="ECO:0000313" key="5">
    <source>
        <dbReference type="Proteomes" id="UP000288859"/>
    </source>
</evidence>
<feature type="region of interest" description="Disordered" evidence="2">
    <location>
        <begin position="188"/>
        <end position="254"/>
    </location>
</feature>
<dbReference type="PANTHER" id="PTHR21354:SF0">
    <property type="entry name" value="ZINC FINGER PROTEIN 511"/>
    <property type="match status" value="1"/>
</dbReference>
<dbReference type="PROSITE" id="PS50157">
    <property type="entry name" value="ZINC_FINGER_C2H2_2"/>
    <property type="match status" value="1"/>
</dbReference>
<dbReference type="Proteomes" id="UP000288859">
    <property type="component" value="Unassembled WGS sequence"/>
</dbReference>
<dbReference type="SMART" id="SM00355">
    <property type="entry name" value="ZnF_C2H2"/>
    <property type="match status" value="2"/>
</dbReference>
<dbReference type="GO" id="GO:0008270">
    <property type="term" value="F:zinc ion binding"/>
    <property type="evidence" value="ECO:0007669"/>
    <property type="project" value="UniProtKB-KW"/>
</dbReference>
<keyword evidence="1" id="KW-0479">Metal-binding</keyword>
<name>A0A438MYT5_EXOME</name>
<proteinExistence type="predicted"/>
<reference evidence="4 5" key="1">
    <citation type="submission" date="2017-03" db="EMBL/GenBank/DDBJ databases">
        <title>Genomes of endolithic fungi from Antarctica.</title>
        <authorList>
            <person name="Coleine C."/>
            <person name="Masonjones S."/>
            <person name="Stajich J.E."/>
        </authorList>
    </citation>
    <scope>NUCLEOTIDE SEQUENCE [LARGE SCALE GENOMIC DNA]</scope>
    <source>
        <strain evidence="4 5">CCFEE 6314</strain>
    </source>
</reference>
<dbReference type="InterPro" id="IPR039258">
    <property type="entry name" value="ZNF511"/>
</dbReference>
<dbReference type="PANTHER" id="PTHR21354">
    <property type="entry name" value="ZINC FINGER PROTEIN 511"/>
    <property type="match status" value="1"/>
</dbReference>
<organism evidence="4 5">
    <name type="scientific">Exophiala mesophila</name>
    <name type="common">Black yeast-like fungus</name>
    <dbReference type="NCBI Taxonomy" id="212818"/>
    <lineage>
        <taxon>Eukaryota</taxon>
        <taxon>Fungi</taxon>
        <taxon>Dikarya</taxon>
        <taxon>Ascomycota</taxon>
        <taxon>Pezizomycotina</taxon>
        <taxon>Eurotiomycetes</taxon>
        <taxon>Chaetothyriomycetidae</taxon>
        <taxon>Chaetothyriales</taxon>
        <taxon>Herpotrichiellaceae</taxon>
        <taxon>Exophiala</taxon>
    </lineage>
</organism>
<feature type="domain" description="C2H2-type" evidence="3">
    <location>
        <begin position="66"/>
        <end position="94"/>
    </location>
</feature>
<evidence type="ECO:0000256" key="2">
    <source>
        <dbReference type="SAM" id="MobiDB-lite"/>
    </source>
</evidence>
<feature type="region of interest" description="Disordered" evidence="2">
    <location>
        <begin position="1"/>
        <end position="22"/>
    </location>
</feature>
<keyword evidence="1" id="KW-0862">Zinc</keyword>
<dbReference type="EMBL" id="NAJM01000041">
    <property type="protein sequence ID" value="RVX68115.1"/>
    <property type="molecule type" value="Genomic_DNA"/>
</dbReference>
<keyword evidence="1" id="KW-0863">Zinc-finger</keyword>
<dbReference type="InterPro" id="IPR013087">
    <property type="entry name" value="Znf_C2H2_type"/>
</dbReference>
<sequence length="254" mass="27941">MESDDNLSTDEGPSPRPAKLGAFVDDDAAPAAAPCIIQCSLAPHRDPLGFASAADFELHYAKEHSNRCLACGKNFPTAHFLALHTDENHNAFRQALQAKGEKTYACFVEDCPKSCSSPQKRRLHLIDKHLFPKNYNFRIVDSGIDKSISMLRDGRRRRVSTTADQLYARIQPGRDFKADRDIQVEKKGTAIDNTAASATGHPEARSANPTERPGSKSTHHVSDASMNDLDQSMAALRFVPPSVTSRQQNNPRSS</sequence>
<evidence type="ECO:0000313" key="4">
    <source>
        <dbReference type="EMBL" id="RVX68115.1"/>
    </source>
</evidence>
<evidence type="ECO:0000256" key="1">
    <source>
        <dbReference type="PROSITE-ProRule" id="PRU00042"/>
    </source>
</evidence>
<evidence type="ECO:0000259" key="3">
    <source>
        <dbReference type="PROSITE" id="PS50157"/>
    </source>
</evidence>
<dbReference type="PROSITE" id="PS00028">
    <property type="entry name" value="ZINC_FINGER_C2H2_1"/>
    <property type="match status" value="1"/>
</dbReference>